<dbReference type="Proteomes" id="UP001497382">
    <property type="component" value="Unassembled WGS sequence"/>
</dbReference>
<organism evidence="1 2">
    <name type="scientific">Larinioides sclopetarius</name>
    <dbReference type="NCBI Taxonomy" id="280406"/>
    <lineage>
        <taxon>Eukaryota</taxon>
        <taxon>Metazoa</taxon>
        <taxon>Ecdysozoa</taxon>
        <taxon>Arthropoda</taxon>
        <taxon>Chelicerata</taxon>
        <taxon>Arachnida</taxon>
        <taxon>Araneae</taxon>
        <taxon>Araneomorphae</taxon>
        <taxon>Entelegynae</taxon>
        <taxon>Araneoidea</taxon>
        <taxon>Araneidae</taxon>
        <taxon>Larinioides</taxon>
    </lineage>
</organism>
<keyword evidence="2" id="KW-1185">Reference proteome</keyword>
<reference evidence="1 2" key="1">
    <citation type="submission" date="2024-04" db="EMBL/GenBank/DDBJ databases">
        <authorList>
            <person name="Rising A."/>
            <person name="Reimegard J."/>
            <person name="Sonavane S."/>
            <person name="Akerstrom W."/>
            <person name="Nylinder S."/>
            <person name="Hedman E."/>
            <person name="Kallberg Y."/>
        </authorList>
    </citation>
    <scope>NUCLEOTIDE SEQUENCE [LARGE SCALE GENOMIC DNA]</scope>
</reference>
<proteinExistence type="predicted"/>
<gene>
    <name evidence="1" type="ORF">LARSCL_LOCUS2766</name>
</gene>
<accession>A0AAV1Z3E6</accession>
<name>A0AAV1Z3E6_9ARAC</name>
<comment type="caution">
    <text evidence="1">The sequence shown here is derived from an EMBL/GenBank/DDBJ whole genome shotgun (WGS) entry which is preliminary data.</text>
</comment>
<evidence type="ECO:0000313" key="2">
    <source>
        <dbReference type="Proteomes" id="UP001497382"/>
    </source>
</evidence>
<dbReference type="EMBL" id="CAXIEN010000019">
    <property type="protein sequence ID" value="CAL1265826.1"/>
    <property type="molecule type" value="Genomic_DNA"/>
</dbReference>
<dbReference type="AlphaFoldDB" id="A0AAV1Z3E6"/>
<sequence length="83" mass="9130">MSVKQRNDALCIILSGVLRSQMSEGCEKADIKADDFWEGCQLRSFQLAQVKPKESSAVLATLDRQVLLPLLCLCDKSDIAISS</sequence>
<evidence type="ECO:0000313" key="1">
    <source>
        <dbReference type="EMBL" id="CAL1265826.1"/>
    </source>
</evidence>
<protein>
    <submittedName>
        <fullName evidence="1">Uncharacterized protein</fullName>
    </submittedName>
</protein>